<feature type="domain" description="Helix-turn-helix" evidence="1">
    <location>
        <begin position="29"/>
        <end position="77"/>
    </location>
</feature>
<proteinExistence type="predicted"/>
<dbReference type="InterPro" id="IPR041657">
    <property type="entry name" value="HTH_17"/>
</dbReference>
<dbReference type="InterPro" id="IPR009061">
    <property type="entry name" value="DNA-bd_dom_put_sf"/>
</dbReference>
<evidence type="ECO:0000259" key="1">
    <source>
        <dbReference type="Pfam" id="PF12728"/>
    </source>
</evidence>
<sequence length="77" mass="9121">MENEKSTYRTNEVLNEILDIVKKGSPDEWLTIRQAVNYTKLSQPTIRRYVRKGKLKASKNTGRLLFKKSHLDKWLNE</sequence>
<reference evidence="2" key="1">
    <citation type="submission" date="2018-05" db="EMBL/GenBank/DDBJ databases">
        <authorList>
            <person name="Lanie J.A."/>
            <person name="Ng W.-L."/>
            <person name="Kazmierczak K.M."/>
            <person name="Andrzejewski T.M."/>
            <person name="Davidsen T.M."/>
            <person name="Wayne K.J."/>
            <person name="Tettelin H."/>
            <person name="Glass J.I."/>
            <person name="Rusch D."/>
            <person name="Podicherti R."/>
            <person name="Tsui H.-C.T."/>
            <person name="Winkler M.E."/>
        </authorList>
    </citation>
    <scope>NUCLEOTIDE SEQUENCE</scope>
</reference>
<dbReference type="Gene3D" id="1.10.1660.10">
    <property type="match status" value="1"/>
</dbReference>
<dbReference type="GO" id="GO:0003677">
    <property type="term" value="F:DNA binding"/>
    <property type="evidence" value="ECO:0007669"/>
    <property type="project" value="InterPro"/>
</dbReference>
<organism evidence="2">
    <name type="scientific">marine metagenome</name>
    <dbReference type="NCBI Taxonomy" id="408172"/>
    <lineage>
        <taxon>unclassified sequences</taxon>
        <taxon>metagenomes</taxon>
        <taxon>ecological metagenomes</taxon>
    </lineage>
</organism>
<dbReference type="NCBIfam" id="TIGR01764">
    <property type="entry name" value="excise"/>
    <property type="match status" value="1"/>
</dbReference>
<evidence type="ECO:0000313" key="2">
    <source>
        <dbReference type="EMBL" id="SVB68008.1"/>
    </source>
</evidence>
<dbReference type="Pfam" id="PF12728">
    <property type="entry name" value="HTH_17"/>
    <property type="match status" value="1"/>
</dbReference>
<name>A0A382FY78_9ZZZZ</name>
<protein>
    <recommendedName>
        <fullName evidence="1">Helix-turn-helix domain-containing protein</fullName>
    </recommendedName>
</protein>
<accession>A0A382FY78</accession>
<dbReference type="AlphaFoldDB" id="A0A382FY78"/>
<gene>
    <name evidence="2" type="ORF">METZ01_LOCUS220862</name>
</gene>
<dbReference type="SUPFAM" id="SSF46955">
    <property type="entry name" value="Putative DNA-binding domain"/>
    <property type="match status" value="1"/>
</dbReference>
<dbReference type="InterPro" id="IPR010093">
    <property type="entry name" value="SinI_DNA-bd"/>
</dbReference>
<dbReference type="EMBL" id="UINC01052550">
    <property type="protein sequence ID" value="SVB68008.1"/>
    <property type="molecule type" value="Genomic_DNA"/>
</dbReference>